<feature type="compositionally biased region" description="Gly residues" evidence="1">
    <location>
        <begin position="252"/>
        <end position="361"/>
    </location>
</feature>
<dbReference type="OrthoDB" id="3483835at2"/>
<organism evidence="2 3">
    <name type="scientific">Actinomadura meyerae</name>
    <dbReference type="NCBI Taxonomy" id="240840"/>
    <lineage>
        <taxon>Bacteria</taxon>
        <taxon>Bacillati</taxon>
        <taxon>Actinomycetota</taxon>
        <taxon>Actinomycetes</taxon>
        <taxon>Streptosporangiales</taxon>
        <taxon>Thermomonosporaceae</taxon>
        <taxon>Actinomadura</taxon>
    </lineage>
</organism>
<gene>
    <name evidence="2" type="ORF">SAMN05443665_102184</name>
</gene>
<proteinExistence type="predicted"/>
<evidence type="ECO:0000313" key="2">
    <source>
        <dbReference type="EMBL" id="SNT26690.1"/>
    </source>
</evidence>
<dbReference type="Proteomes" id="UP000198318">
    <property type="component" value="Unassembled WGS sequence"/>
</dbReference>
<feature type="compositionally biased region" description="Acidic residues" evidence="1">
    <location>
        <begin position="374"/>
        <end position="386"/>
    </location>
</feature>
<sequence>MGKNTEHYPIRDGMSFGSYNADGMSHEDVKNKLKALNPSKVGDAATAYKDAADVLAEMTDELTNNFAKKIIKHWKGESAQKALDQLGQVYSTAGKLSDDSHNNATLYTWYKHDVLDWYKTQGDTMTDGWVHTGGDDDNARQLMNRFIGRMKEAFEGHPLKISKDLPGQQGGVTDKPPYTGNPPGGGPPGGGPPGGPGGFDPGSNTPGGPGSKFPTSDGVGAFDPSRNTTSPFTNDGASPFTPDGAGSYNPAGGPGSGGLGGGSPFGGAGGSPFGGGSGTDLAGMPGGGPGGGGLPGGMPGGGGGGFGADPGGFGGPNAGASPAGGPGGALGSGGPGAGAAGAGARGGMPMGGMPMGQGAQGGKNEERERNTWLTEDEDVWGADDDTAPPVIG</sequence>
<evidence type="ECO:0000313" key="3">
    <source>
        <dbReference type="Proteomes" id="UP000198318"/>
    </source>
</evidence>
<dbReference type="EMBL" id="FZOR01000021">
    <property type="protein sequence ID" value="SNT26690.1"/>
    <property type="molecule type" value="Genomic_DNA"/>
</dbReference>
<feature type="compositionally biased region" description="Pro residues" evidence="1">
    <location>
        <begin position="184"/>
        <end position="195"/>
    </location>
</feature>
<feature type="region of interest" description="Disordered" evidence="1">
    <location>
        <begin position="158"/>
        <end position="392"/>
    </location>
</feature>
<dbReference type="RefSeq" id="WP_089327933.1">
    <property type="nucleotide sequence ID" value="NZ_FZOR01000021.1"/>
</dbReference>
<reference evidence="2 3" key="1">
    <citation type="submission" date="2017-06" db="EMBL/GenBank/DDBJ databases">
        <authorList>
            <person name="Kim H.J."/>
            <person name="Triplett B.A."/>
        </authorList>
    </citation>
    <scope>NUCLEOTIDE SEQUENCE [LARGE SCALE GENOMIC DNA]</scope>
    <source>
        <strain evidence="2 3">DSM 44715</strain>
    </source>
</reference>
<feature type="compositionally biased region" description="Gly residues" evidence="1">
    <location>
        <begin position="196"/>
        <end position="210"/>
    </location>
</feature>
<protein>
    <recommendedName>
        <fullName evidence="4">WXG100 family type VII secretion target</fullName>
    </recommendedName>
</protein>
<evidence type="ECO:0008006" key="4">
    <source>
        <dbReference type="Google" id="ProtNLM"/>
    </source>
</evidence>
<accession>A0A239L8T0</accession>
<evidence type="ECO:0000256" key="1">
    <source>
        <dbReference type="SAM" id="MobiDB-lite"/>
    </source>
</evidence>
<feature type="compositionally biased region" description="Polar residues" evidence="1">
    <location>
        <begin position="225"/>
        <end position="236"/>
    </location>
</feature>
<name>A0A239L8T0_9ACTN</name>
<dbReference type="AlphaFoldDB" id="A0A239L8T0"/>
<keyword evidence="3" id="KW-1185">Reference proteome</keyword>